<keyword evidence="2" id="KW-0472">Membrane</keyword>
<dbReference type="InterPro" id="IPR010640">
    <property type="entry name" value="Low_temperature_requirement_A"/>
</dbReference>
<keyword evidence="4" id="KW-1185">Reference proteome</keyword>
<feature type="transmembrane region" description="Helical" evidence="2">
    <location>
        <begin position="95"/>
        <end position="114"/>
    </location>
</feature>
<feature type="transmembrane region" description="Helical" evidence="2">
    <location>
        <begin position="65"/>
        <end position="83"/>
    </location>
</feature>
<dbReference type="RefSeq" id="WP_111498797.1">
    <property type="nucleotide sequence ID" value="NZ_QKYN01000007.1"/>
</dbReference>
<evidence type="ECO:0000313" key="3">
    <source>
        <dbReference type="EMBL" id="RAG87486.1"/>
    </source>
</evidence>
<feature type="transmembrane region" description="Helical" evidence="2">
    <location>
        <begin position="278"/>
        <end position="301"/>
    </location>
</feature>
<evidence type="ECO:0000256" key="1">
    <source>
        <dbReference type="SAM" id="MobiDB-lite"/>
    </source>
</evidence>
<accession>A0A2X0JB24</accession>
<evidence type="ECO:0000256" key="2">
    <source>
        <dbReference type="SAM" id="Phobius"/>
    </source>
</evidence>
<feature type="region of interest" description="Disordered" evidence="1">
    <location>
        <begin position="1"/>
        <end position="25"/>
    </location>
</feature>
<name>A0A2X0JB24_9ACTN</name>
<dbReference type="OrthoDB" id="7698234at2"/>
<keyword evidence="2" id="KW-1133">Transmembrane helix</keyword>
<protein>
    <submittedName>
        <fullName evidence="3">Low temperature requirement protein A</fullName>
    </submittedName>
</protein>
<feature type="transmembrane region" description="Helical" evidence="2">
    <location>
        <begin position="313"/>
        <end position="332"/>
    </location>
</feature>
<organism evidence="3 4">
    <name type="scientific">Streptacidiphilus pinicola</name>
    <dbReference type="NCBI Taxonomy" id="2219663"/>
    <lineage>
        <taxon>Bacteria</taxon>
        <taxon>Bacillati</taxon>
        <taxon>Actinomycetota</taxon>
        <taxon>Actinomycetes</taxon>
        <taxon>Kitasatosporales</taxon>
        <taxon>Streptomycetaceae</taxon>
        <taxon>Streptacidiphilus</taxon>
    </lineage>
</organism>
<reference evidence="3 4" key="1">
    <citation type="submission" date="2018-06" db="EMBL/GenBank/DDBJ databases">
        <title>Streptacidiphilus pinicola sp. nov., isolated from pine grove soil.</title>
        <authorList>
            <person name="Roh S.G."/>
            <person name="Park S."/>
            <person name="Kim M.-K."/>
            <person name="Yun B.-R."/>
            <person name="Park J."/>
            <person name="Kim M.J."/>
            <person name="Kim Y.S."/>
            <person name="Kim S.B."/>
        </authorList>
    </citation>
    <scope>NUCLEOTIDE SEQUENCE [LARGE SCALE GENOMIC DNA]</scope>
    <source>
        <strain evidence="3 4">MMS16-CNU450</strain>
    </source>
</reference>
<dbReference type="EMBL" id="QKYN01000007">
    <property type="protein sequence ID" value="RAG87486.1"/>
    <property type="molecule type" value="Genomic_DNA"/>
</dbReference>
<feature type="compositionally biased region" description="Basic and acidic residues" evidence="1">
    <location>
        <begin position="15"/>
        <end position="25"/>
    </location>
</feature>
<feature type="transmembrane region" description="Helical" evidence="2">
    <location>
        <begin position="146"/>
        <end position="165"/>
    </location>
</feature>
<dbReference type="Proteomes" id="UP000248889">
    <property type="component" value="Unassembled WGS sequence"/>
</dbReference>
<dbReference type="PANTHER" id="PTHR36840">
    <property type="entry name" value="BLL5714 PROTEIN"/>
    <property type="match status" value="1"/>
</dbReference>
<comment type="caution">
    <text evidence="3">The sequence shown here is derived from an EMBL/GenBank/DDBJ whole genome shotgun (WGS) entry which is preliminary data.</text>
</comment>
<dbReference type="AlphaFoldDB" id="A0A2X0JB24"/>
<dbReference type="Pfam" id="PF06772">
    <property type="entry name" value="LtrA"/>
    <property type="match status" value="1"/>
</dbReference>
<evidence type="ECO:0000313" key="4">
    <source>
        <dbReference type="Proteomes" id="UP000248889"/>
    </source>
</evidence>
<keyword evidence="2" id="KW-0812">Transmembrane</keyword>
<dbReference type="PANTHER" id="PTHR36840:SF1">
    <property type="entry name" value="BLL5714 PROTEIN"/>
    <property type="match status" value="1"/>
</dbReference>
<feature type="transmembrane region" description="Helical" evidence="2">
    <location>
        <begin position="361"/>
        <end position="380"/>
    </location>
</feature>
<sequence>MSDGVEPTGVEDAEGAGRDGEPAEEFPDKRVSYAEAFFDLVWVLCITQISGLLHTDHTWAGAGRALIVLTPVYWCWVGSTVLANTRDIDRPLRRIGLFAIALCGLFLALALPQAYGSRGLLFGAAYLATRWLLLGQVLYGRGVVMGPMGVGALVTGPLLLAGGFVHGGARTVLWALAAALDLLTPKLARRRLISIRFHPTHLPERFALFLLIALGEAIVSIGAPVAAGRTLHGDEVLAVAVAFIAACGLWWVYFNYAADAMRHAMTTARLPADIVRQVLSYGHLAFVSGVIAFAAGVTAAATHPSDRLPTGSLALLFGGSALFLGAFGYTRWRMFRQMAWTRLAAAAATLAALPLCAAHSALSALVVLALLLVALNLWEYRRVVHSARHRV</sequence>
<gene>
    <name evidence="3" type="ORF">DN069_01230</name>
</gene>
<proteinExistence type="predicted"/>
<feature type="transmembrane region" description="Helical" evidence="2">
    <location>
        <begin position="208"/>
        <end position="230"/>
    </location>
</feature>
<feature type="transmembrane region" description="Helical" evidence="2">
    <location>
        <begin position="236"/>
        <end position="257"/>
    </location>
</feature>